<reference evidence="1" key="1">
    <citation type="submission" date="2023-10" db="EMBL/GenBank/DDBJ databases">
        <authorList>
            <person name="Chen Y."/>
            <person name="Shah S."/>
            <person name="Dougan E. K."/>
            <person name="Thang M."/>
            <person name="Chan C."/>
        </authorList>
    </citation>
    <scope>NUCLEOTIDE SEQUENCE [LARGE SCALE GENOMIC DNA]</scope>
</reference>
<dbReference type="Proteomes" id="UP001189429">
    <property type="component" value="Unassembled WGS sequence"/>
</dbReference>
<proteinExistence type="predicted"/>
<name>A0ABN9QR25_9DINO</name>
<organism evidence="1 2">
    <name type="scientific">Prorocentrum cordatum</name>
    <dbReference type="NCBI Taxonomy" id="2364126"/>
    <lineage>
        <taxon>Eukaryota</taxon>
        <taxon>Sar</taxon>
        <taxon>Alveolata</taxon>
        <taxon>Dinophyceae</taxon>
        <taxon>Prorocentrales</taxon>
        <taxon>Prorocentraceae</taxon>
        <taxon>Prorocentrum</taxon>
    </lineage>
</organism>
<accession>A0ABN9QR25</accession>
<evidence type="ECO:0000313" key="2">
    <source>
        <dbReference type="Proteomes" id="UP001189429"/>
    </source>
</evidence>
<comment type="caution">
    <text evidence="1">The sequence shown here is derived from an EMBL/GenBank/DDBJ whole genome shotgun (WGS) entry which is preliminary data.</text>
</comment>
<sequence>MPGTSPNGCTRASSSSSAWRCTPPSLGASLARSPARVLRRCSATATKNGSSATSALTRWASICAVGSMPSCAISTFGESPLVFSDIKGFQNFPQSLLAEIKWSTCSACIRLHPLFGRIMASHAGAVYRICGSAVAELSCRWGHELFHVGTLAEQMLFVKSGCLQYRTTRPVEEDLCVLHRSSRISGKGLYRSSLATVESVGKLLRLTGTCAPEQGDAAPAGDCVLIRPAPEEEARYPWICEAALWCVWTHHGTAVARENSVVLAVQSAALQSAVADDVPVREAFRAYAQAFARDLGERAARCDWHNYIGIVNDYQGGDRSDALATLAVARADQELARISNHMRHGMSTVPPVDVED</sequence>
<dbReference type="InterPro" id="IPR018490">
    <property type="entry name" value="cNMP-bd_dom_sf"/>
</dbReference>
<gene>
    <name evidence="1" type="ORF">PCOR1329_LOCUS14202</name>
</gene>
<protein>
    <recommendedName>
        <fullName evidence="3">Cyclic nucleotide-binding domain-containing protein</fullName>
    </recommendedName>
</protein>
<evidence type="ECO:0008006" key="3">
    <source>
        <dbReference type="Google" id="ProtNLM"/>
    </source>
</evidence>
<evidence type="ECO:0000313" key="1">
    <source>
        <dbReference type="EMBL" id="CAK0808687.1"/>
    </source>
</evidence>
<keyword evidence="2" id="KW-1185">Reference proteome</keyword>
<dbReference type="EMBL" id="CAUYUJ010004226">
    <property type="protein sequence ID" value="CAK0808687.1"/>
    <property type="molecule type" value="Genomic_DNA"/>
</dbReference>
<dbReference type="SUPFAM" id="SSF51206">
    <property type="entry name" value="cAMP-binding domain-like"/>
    <property type="match status" value="1"/>
</dbReference>